<evidence type="ECO:0000256" key="5">
    <source>
        <dbReference type="ARBA" id="ARBA00022840"/>
    </source>
</evidence>
<comment type="subcellular location">
    <subcellularLocation>
        <location evidence="8">Cell membrane</location>
        <topology evidence="8">Multi-pass membrane protein</topology>
    </subcellularLocation>
    <subcellularLocation>
        <location evidence="1">Membrane</location>
        <topology evidence="1">Multi-pass membrane protein</topology>
    </subcellularLocation>
</comment>
<feature type="domain" description="ABC transporter" evidence="9">
    <location>
        <begin position="279"/>
        <end position="459"/>
    </location>
</feature>
<dbReference type="Pfam" id="PF00528">
    <property type="entry name" value="BPD_transp_1"/>
    <property type="match status" value="1"/>
</dbReference>
<keyword evidence="5 11" id="KW-0067">ATP-binding</keyword>
<accession>A0A173ZI14</accession>
<dbReference type="InterPro" id="IPR050166">
    <property type="entry name" value="ABC_transporter_ATP-bind"/>
</dbReference>
<dbReference type="GO" id="GO:0005886">
    <property type="term" value="C:plasma membrane"/>
    <property type="evidence" value="ECO:0007669"/>
    <property type="project" value="UniProtKB-SubCell"/>
</dbReference>
<dbReference type="SMART" id="SM00382">
    <property type="entry name" value="AAA"/>
    <property type="match status" value="1"/>
</dbReference>
<evidence type="ECO:0000256" key="3">
    <source>
        <dbReference type="ARBA" id="ARBA00022692"/>
    </source>
</evidence>
<dbReference type="InterPro" id="IPR035906">
    <property type="entry name" value="MetI-like_sf"/>
</dbReference>
<dbReference type="RefSeq" id="WP_156327658.1">
    <property type="nucleotide sequence ID" value="NZ_CYYP01000004.1"/>
</dbReference>
<dbReference type="Pfam" id="PF00005">
    <property type="entry name" value="ABC_tran"/>
    <property type="match status" value="1"/>
</dbReference>
<evidence type="ECO:0000256" key="4">
    <source>
        <dbReference type="ARBA" id="ARBA00022741"/>
    </source>
</evidence>
<keyword evidence="2 8" id="KW-0813">Transport</keyword>
<feature type="transmembrane region" description="Helical" evidence="8">
    <location>
        <begin position="61"/>
        <end position="87"/>
    </location>
</feature>
<evidence type="ECO:0000256" key="2">
    <source>
        <dbReference type="ARBA" id="ARBA00022448"/>
    </source>
</evidence>
<dbReference type="PROSITE" id="PS50893">
    <property type="entry name" value="ABC_TRANSPORTER_2"/>
    <property type="match status" value="1"/>
</dbReference>
<evidence type="ECO:0000259" key="9">
    <source>
        <dbReference type="PROSITE" id="PS50893"/>
    </source>
</evidence>
<dbReference type="PANTHER" id="PTHR42788:SF13">
    <property type="entry name" value="ALIPHATIC SULFONATES IMPORT ATP-BINDING PROTEIN SSUB"/>
    <property type="match status" value="1"/>
</dbReference>
<keyword evidence="7 8" id="KW-0472">Membrane</keyword>
<dbReference type="PROSITE" id="PS00211">
    <property type="entry name" value="ABC_TRANSPORTER_1"/>
    <property type="match status" value="1"/>
</dbReference>
<keyword evidence="3 8" id="KW-0812">Transmembrane</keyword>
<dbReference type="InterPro" id="IPR003593">
    <property type="entry name" value="AAA+_ATPase"/>
</dbReference>
<feature type="transmembrane region" description="Helical" evidence="8">
    <location>
        <begin position="99"/>
        <end position="122"/>
    </location>
</feature>
<dbReference type="InterPro" id="IPR000515">
    <property type="entry name" value="MetI-like"/>
</dbReference>
<dbReference type="Proteomes" id="UP000095468">
    <property type="component" value="Unassembled WGS sequence"/>
</dbReference>
<evidence type="ECO:0000256" key="1">
    <source>
        <dbReference type="ARBA" id="ARBA00004141"/>
    </source>
</evidence>
<dbReference type="GO" id="GO:0005524">
    <property type="term" value="F:ATP binding"/>
    <property type="evidence" value="ECO:0007669"/>
    <property type="project" value="UniProtKB-KW"/>
</dbReference>
<feature type="transmembrane region" description="Helical" evidence="8">
    <location>
        <begin position="128"/>
        <end position="150"/>
    </location>
</feature>
<reference evidence="11 12" key="1">
    <citation type="submission" date="2015-09" db="EMBL/GenBank/DDBJ databases">
        <authorList>
            <consortium name="Pathogen Informatics"/>
        </authorList>
    </citation>
    <scope>NUCLEOTIDE SEQUENCE [LARGE SCALE GENOMIC DNA]</scope>
    <source>
        <strain evidence="11 12">2789STDY5608823</strain>
    </source>
</reference>
<keyword evidence="11" id="KW-0378">Hydrolase</keyword>
<dbReference type="GO" id="GO:0016887">
    <property type="term" value="F:ATP hydrolysis activity"/>
    <property type="evidence" value="ECO:0007669"/>
    <property type="project" value="InterPro"/>
</dbReference>
<organism evidence="11 12">
    <name type="scientific">Collinsella aerofaciens</name>
    <dbReference type="NCBI Taxonomy" id="74426"/>
    <lineage>
        <taxon>Bacteria</taxon>
        <taxon>Bacillati</taxon>
        <taxon>Actinomycetota</taxon>
        <taxon>Coriobacteriia</taxon>
        <taxon>Coriobacteriales</taxon>
        <taxon>Coriobacteriaceae</taxon>
        <taxon>Collinsella</taxon>
    </lineage>
</organism>
<dbReference type="PANTHER" id="PTHR42788">
    <property type="entry name" value="TAURINE IMPORT ATP-BINDING PROTEIN-RELATED"/>
    <property type="match status" value="1"/>
</dbReference>
<name>A0A173ZI14_9ACTN</name>
<evidence type="ECO:0000259" key="10">
    <source>
        <dbReference type="PROSITE" id="PS50928"/>
    </source>
</evidence>
<evidence type="ECO:0000256" key="7">
    <source>
        <dbReference type="ARBA" id="ARBA00023136"/>
    </source>
</evidence>
<dbReference type="Gene3D" id="3.40.50.300">
    <property type="entry name" value="P-loop containing nucleotide triphosphate hydrolases"/>
    <property type="match status" value="1"/>
</dbReference>
<dbReference type="AlphaFoldDB" id="A0A173ZI14"/>
<evidence type="ECO:0000313" key="11">
    <source>
        <dbReference type="EMBL" id="CUN75289.1"/>
    </source>
</evidence>
<dbReference type="InterPro" id="IPR003439">
    <property type="entry name" value="ABC_transporter-like_ATP-bd"/>
</dbReference>
<dbReference type="SUPFAM" id="SSF161098">
    <property type="entry name" value="MetI-like"/>
    <property type="match status" value="1"/>
</dbReference>
<feature type="domain" description="ABC transmembrane type-1" evidence="10">
    <location>
        <begin position="65"/>
        <end position="245"/>
    </location>
</feature>
<dbReference type="Gene3D" id="1.10.3720.10">
    <property type="entry name" value="MetI-like"/>
    <property type="match status" value="1"/>
</dbReference>
<dbReference type="InterPro" id="IPR017871">
    <property type="entry name" value="ABC_transporter-like_CS"/>
</dbReference>
<proteinExistence type="inferred from homology"/>
<dbReference type="EC" id="3.6.3.-" evidence="11"/>
<sequence length="459" mass="47476">MRAFAQQMTERMKAVAAAGAVAAFWLAVWMLVAALVAQPLILPGPGAVALALLRLVCDGGAWAILAGSGARILGGLALAAVCGGVLAGISSRSRAFARLVAPALSFVKATPVACVVVLLLIWLGSARVSIAAVFLMALPGVYFSLAEGLAQVNKPLEQMFRLHGVRGWRLFCVHTWREVLPFVLSCARAVIGMSWKAGVAAELIGMAAGTVGERIYQAKLLIETADLLAWTVLVVAASWACERVLVWLLRVSGPVAWRAAVWAHGRGTRGRAGGSAGGGAAAELALAVGDRAPWAPALDGLVLNVPAGGRICVMGASGVGKSTLLSLTAGECAPCSMVFQDTRLVEDASALDNVLVCADARVNASSAAALLRLLVPGIDAHARVAELSGGQRRRVEIARALLCPGGAVILDEPFTGLDIAARDACTEVVLDLLDGRMLLLATHDSADARALNISDIITL</sequence>
<gene>
    <name evidence="11" type="primary">cmpD</name>
    <name evidence="11" type="ORF">ERS852381_00624</name>
</gene>
<keyword evidence="4" id="KW-0547">Nucleotide-binding</keyword>
<dbReference type="EMBL" id="CYYP01000004">
    <property type="protein sequence ID" value="CUN75289.1"/>
    <property type="molecule type" value="Genomic_DNA"/>
</dbReference>
<evidence type="ECO:0000256" key="6">
    <source>
        <dbReference type="ARBA" id="ARBA00022989"/>
    </source>
</evidence>
<comment type="similarity">
    <text evidence="8">Belongs to the binding-protein-dependent transport system permease family.</text>
</comment>
<evidence type="ECO:0000313" key="12">
    <source>
        <dbReference type="Proteomes" id="UP000095468"/>
    </source>
</evidence>
<dbReference type="InterPro" id="IPR027417">
    <property type="entry name" value="P-loop_NTPase"/>
</dbReference>
<dbReference type="SUPFAM" id="SSF52540">
    <property type="entry name" value="P-loop containing nucleoside triphosphate hydrolases"/>
    <property type="match status" value="1"/>
</dbReference>
<evidence type="ECO:0000256" key="8">
    <source>
        <dbReference type="RuleBase" id="RU363032"/>
    </source>
</evidence>
<keyword evidence="6 8" id="KW-1133">Transmembrane helix</keyword>
<protein>
    <submittedName>
        <fullName evidence="11">Bicarbonate transport ATP-binding protein CmpD</fullName>
        <ecNumber evidence="11">3.6.3.-</ecNumber>
    </submittedName>
</protein>
<dbReference type="GO" id="GO:0055085">
    <property type="term" value="P:transmembrane transport"/>
    <property type="evidence" value="ECO:0007669"/>
    <property type="project" value="InterPro"/>
</dbReference>
<dbReference type="PROSITE" id="PS50928">
    <property type="entry name" value="ABC_TM1"/>
    <property type="match status" value="1"/>
</dbReference>